<sequence>MSISTTPNDTYTGYAKLITSKAKELGVKVAVVFFDESLNVLGADSFGYSIISSRSVCKAKAVALKSKKHLSYVGSVGYVLKRLMSLLGGGLGVQGAVVLKDVGYVSVVSNKDTSKTVEVLDQGLRDCKIFQVGGEWEEKKDYVFPKPGWGTYSKV</sequence>
<organism evidence="1 2">
    <name type="scientific">Triparma strigata</name>
    <dbReference type="NCBI Taxonomy" id="1606541"/>
    <lineage>
        <taxon>Eukaryota</taxon>
        <taxon>Sar</taxon>
        <taxon>Stramenopiles</taxon>
        <taxon>Ochrophyta</taxon>
        <taxon>Bolidophyceae</taxon>
        <taxon>Parmales</taxon>
        <taxon>Triparmaceae</taxon>
        <taxon>Triparma</taxon>
    </lineage>
</organism>
<evidence type="ECO:0000313" key="2">
    <source>
        <dbReference type="Proteomes" id="UP001165085"/>
    </source>
</evidence>
<proteinExistence type="predicted"/>
<keyword evidence="2" id="KW-1185">Reference proteome</keyword>
<protein>
    <submittedName>
        <fullName evidence="1">Uncharacterized protein</fullName>
    </submittedName>
</protein>
<dbReference type="AlphaFoldDB" id="A0A9W7EF19"/>
<dbReference type="EMBL" id="BRXY01000191">
    <property type="protein sequence ID" value="GMH75650.1"/>
    <property type="molecule type" value="Genomic_DNA"/>
</dbReference>
<comment type="caution">
    <text evidence="1">The sequence shown here is derived from an EMBL/GenBank/DDBJ whole genome shotgun (WGS) entry which is preliminary data.</text>
</comment>
<name>A0A9W7EF19_9STRA</name>
<reference evidence="2" key="1">
    <citation type="journal article" date="2023" name="Commun. Biol.">
        <title>Genome analysis of Parmales, the sister group of diatoms, reveals the evolutionary specialization of diatoms from phago-mixotrophs to photoautotrophs.</title>
        <authorList>
            <person name="Ban H."/>
            <person name="Sato S."/>
            <person name="Yoshikawa S."/>
            <person name="Yamada K."/>
            <person name="Nakamura Y."/>
            <person name="Ichinomiya M."/>
            <person name="Sato N."/>
            <person name="Blanc-Mathieu R."/>
            <person name="Endo H."/>
            <person name="Kuwata A."/>
            <person name="Ogata H."/>
        </authorList>
    </citation>
    <scope>NUCLEOTIDE SEQUENCE [LARGE SCALE GENOMIC DNA]</scope>
    <source>
        <strain evidence="2">NIES 3701</strain>
    </source>
</reference>
<gene>
    <name evidence="1" type="ORF">TrST_g7654</name>
</gene>
<accession>A0A9W7EF19</accession>
<dbReference type="OrthoDB" id="10497354at2759"/>
<dbReference type="Proteomes" id="UP001165085">
    <property type="component" value="Unassembled WGS sequence"/>
</dbReference>
<evidence type="ECO:0000313" key="1">
    <source>
        <dbReference type="EMBL" id="GMH75650.1"/>
    </source>
</evidence>